<dbReference type="InterPro" id="IPR050703">
    <property type="entry name" value="Flavin_MAO"/>
</dbReference>
<dbReference type="RefSeq" id="WP_230528211.1">
    <property type="nucleotide sequence ID" value="NZ_JAJGAK010000004.1"/>
</dbReference>
<evidence type="ECO:0000313" key="3">
    <source>
        <dbReference type="EMBL" id="MCC8364421.1"/>
    </source>
</evidence>
<accession>A0ABS8JLE1</accession>
<evidence type="ECO:0000313" key="4">
    <source>
        <dbReference type="Proteomes" id="UP001165293"/>
    </source>
</evidence>
<dbReference type="InterPro" id="IPR002937">
    <property type="entry name" value="Amino_oxidase"/>
</dbReference>
<proteinExistence type="inferred from homology"/>
<evidence type="ECO:0000259" key="2">
    <source>
        <dbReference type="Pfam" id="PF01593"/>
    </source>
</evidence>
<sequence length="380" mass="41522">MARTPLFALLQRAARIARNASHADMPLDEFQERGRALRVDATRRRLLQGAAASLALTACAPATRIAGGGGMPDVAIVGAGIAGLTAAWRLRQAGVPARVFEAQARVGGRMLSLRDHFPNGQVIELGGELIDTGHVRIRALASELGITLDDLLDGDTDVDTWWFGGRRIGERELVEAFVPIAAMIERDVATLGEGALDYTDTNPAFRALDAISIAQWLDRNGVSGWLRDLIDVAYTTEMGLQIEEQSALNLLTFIGTEDDDAFKVFGESDERFHVRGGNDLIPRTLADRMPGTVETGHVLEAVRTEGSGVVLTFRRAFRQGDRGVPREPSCTRRYFFAVQRAFAITNPSPLGCIPTWGREQARNRFVRGGLFICLMPRPSE</sequence>
<feature type="domain" description="Amine oxidase" evidence="2">
    <location>
        <begin position="81"/>
        <end position="314"/>
    </location>
</feature>
<comment type="caution">
    <text evidence="3">The sequence shown here is derived from an EMBL/GenBank/DDBJ whole genome shotgun (WGS) entry which is preliminary data.</text>
</comment>
<organism evidence="3 4">
    <name type="scientific">Noviluteimonas lactosilytica</name>
    <dbReference type="NCBI Taxonomy" id="2888523"/>
    <lineage>
        <taxon>Bacteria</taxon>
        <taxon>Pseudomonadati</taxon>
        <taxon>Pseudomonadota</taxon>
        <taxon>Gammaproteobacteria</taxon>
        <taxon>Lysobacterales</taxon>
        <taxon>Lysobacteraceae</taxon>
        <taxon>Noviluteimonas</taxon>
    </lineage>
</organism>
<dbReference type="Gene3D" id="3.50.50.60">
    <property type="entry name" value="FAD/NAD(P)-binding domain"/>
    <property type="match status" value="1"/>
</dbReference>
<dbReference type="EMBL" id="JAJGAK010000004">
    <property type="protein sequence ID" value="MCC8364421.1"/>
    <property type="molecule type" value="Genomic_DNA"/>
</dbReference>
<dbReference type="SUPFAM" id="SSF51905">
    <property type="entry name" value="FAD/NAD(P)-binding domain"/>
    <property type="match status" value="1"/>
</dbReference>
<dbReference type="PANTHER" id="PTHR43563:SF1">
    <property type="entry name" value="AMINE OXIDASE [FLAVIN-CONTAINING] B"/>
    <property type="match status" value="1"/>
</dbReference>
<dbReference type="PANTHER" id="PTHR43563">
    <property type="entry name" value="AMINE OXIDASE"/>
    <property type="match status" value="1"/>
</dbReference>
<dbReference type="Pfam" id="PF01593">
    <property type="entry name" value="Amino_oxidase"/>
    <property type="match status" value="1"/>
</dbReference>
<dbReference type="InterPro" id="IPR036188">
    <property type="entry name" value="FAD/NAD-bd_sf"/>
</dbReference>
<comment type="similarity">
    <text evidence="1">Belongs to the flavin monoamine oxidase family.</text>
</comment>
<dbReference type="Proteomes" id="UP001165293">
    <property type="component" value="Unassembled WGS sequence"/>
</dbReference>
<protein>
    <submittedName>
        <fullName evidence="3">FAD-dependent oxidoreductase</fullName>
    </submittedName>
</protein>
<gene>
    <name evidence="3" type="ORF">LK996_15220</name>
</gene>
<keyword evidence="4" id="KW-1185">Reference proteome</keyword>
<evidence type="ECO:0000256" key="1">
    <source>
        <dbReference type="ARBA" id="ARBA00005995"/>
    </source>
</evidence>
<name>A0ABS8JLE1_9GAMM</name>
<reference evidence="3" key="1">
    <citation type="submission" date="2021-10" db="EMBL/GenBank/DDBJ databases">
        <authorList>
            <person name="Lyu M."/>
            <person name="Wang X."/>
            <person name="Meng X."/>
            <person name="Xu K."/>
        </authorList>
    </citation>
    <scope>NUCLEOTIDE SEQUENCE</scope>
    <source>
        <strain evidence="3">A6</strain>
    </source>
</reference>